<dbReference type="PANTHER" id="PTHR12428:SF65">
    <property type="entry name" value="CYTOCHROME C OXIDASE ASSEMBLY PROTEIN COX18, MITOCHONDRIAL"/>
    <property type="match status" value="1"/>
</dbReference>
<evidence type="ECO:0000256" key="11">
    <source>
        <dbReference type="ARBA" id="ARBA00033245"/>
    </source>
</evidence>
<dbReference type="InterPro" id="IPR019998">
    <property type="entry name" value="Membr_insert_YidC"/>
</dbReference>
<protein>
    <recommendedName>
        <fullName evidence="3 13">Membrane protein insertase YidC</fullName>
    </recommendedName>
    <alternativeName>
        <fullName evidence="12 13">Foldase YidC</fullName>
    </alternativeName>
    <alternativeName>
        <fullName evidence="13">Membrane protein YidC</fullName>
    </alternativeName>
    <alternativeName>
        <fullName evidence="11 13">membrane integrase YidC</fullName>
    </alternativeName>
</protein>
<keyword evidence="6 13" id="KW-0812">Transmembrane</keyword>
<dbReference type="CDD" id="cd19961">
    <property type="entry name" value="EcYidC-like_peri"/>
    <property type="match status" value="1"/>
</dbReference>
<dbReference type="InterPro" id="IPR028055">
    <property type="entry name" value="YidC/Oxa/ALB_C"/>
</dbReference>
<dbReference type="Pfam" id="PF02096">
    <property type="entry name" value="60KD_IMP"/>
    <property type="match status" value="1"/>
</dbReference>
<dbReference type="PROSITE" id="PS51257">
    <property type="entry name" value="PROKAR_LIPOPROTEIN"/>
    <property type="match status" value="1"/>
</dbReference>
<dbReference type="Pfam" id="PF14849">
    <property type="entry name" value="YidC_periplas"/>
    <property type="match status" value="1"/>
</dbReference>
<evidence type="ECO:0000256" key="4">
    <source>
        <dbReference type="ARBA" id="ARBA00022448"/>
    </source>
</evidence>
<comment type="subcellular location">
    <subcellularLocation>
        <location evidence="1">Cell inner membrane</location>
        <topology evidence="1">Multi-pass membrane protein</topology>
    </subcellularLocation>
    <subcellularLocation>
        <location evidence="13">Cell membrane</location>
        <topology evidence="13">Multi-pass membrane protein</topology>
    </subcellularLocation>
</comment>
<dbReference type="AlphaFoldDB" id="A0A930UHU8"/>
<dbReference type="Proteomes" id="UP000604381">
    <property type="component" value="Unassembled WGS sequence"/>
</dbReference>
<dbReference type="HAMAP" id="MF_01810">
    <property type="entry name" value="YidC_type1"/>
    <property type="match status" value="1"/>
</dbReference>
<dbReference type="GO" id="GO:0005886">
    <property type="term" value="C:plasma membrane"/>
    <property type="evidence" value="ECO:0007669"/>
    <property type="project" value="UniProtKB-SubCell"/>
</dbReference>
<evidence type="ECO:0000256" key="8">
    <source>
        <dbReference type="ARBA" id="ARBA00022989"/>
    </source>
</evidence>
<keyword evidence="8 13" id="KW-1133">Transmembrane helix</keyword>
<proteinExistence type="inferred from homology"/>
<name>A0A930UHU8_9GAMM</name>
<feature type="domain" description="Membrane insertase YidC/Oxa/ALB C-terminal" evidence="15">
    <location>
        <begin position="376"/>
        <end position="553"/>
    </location>
</feature>
<dbReference type="NCBIfam" id="NF002352">
    <property type="entry name" value="PRK01318.1-3"/>
    <property type="match status" value="1"/>
</dbReference>
<dbReference type="InterPro" id="IPR001708">
    <property type="entry name" value="YidC/ALB3/OXA1/COX18"/>
</dbReference>
<evidence type="ECO:0000256" key="10">
    <source>
        <dbReference type="ARBA" id="ARBA00023186"/>
    </source>
</evidence>
<keyword evidence="18" id="KW-1185">Reference proteome</keyword>
<dbReference type="GO" id="GO:0015031">
    <property type="term" value="P:protein transport"/>
    <property type="evidence" value="ECO:0007669"/>
    <property type="project" value="UniProtKB-KW"/>
</dbReference>
<dbReference type="PRINTS" id="PR01900">
    <property type="entry name" value="YIDCPROTEIN"/>
</dbReference>
<dbReference type="InterPro" id="IPR028053">
    <property type="entry name" value="Membr_insert_YidC_N"/>
</dbReference>
<comment type="caution">
    <text evidence="13">Lacks conserved residue(s) required for the propagation of feature annotation.</text>
</comment>
<dbReference type="InterPro" id="IPR038221">
    <property type="entry name" value="YidC_periplasmic_sf"/>
</dbReference>
<feature type="domain" description="Membrane insertase YidC N-terminal" evidence="16">
    <location>
        <begin position="101"/>
        <end position="364"/>
    </location>
</feature>
<dbReference type="PRINTS" id="PR00701">
    <property type="entry name" value="60KDINNERMP"/>
</dbReference>
<comment type="caution">
    <text evidence="17">The sequence shown here is derived from an EMBL/GenBank/DDBJ whole genome shotgun (WGS) entry which is preliminary data.</text>
</comment>
<evidence type="ECO:0000256" key="13">
    <source>
        <dbReference type="HAMAP-Rule" id="MF_01810"/>
    </source>
</evidence>
<evidence type="ECO:0000259" key="15">
    <source>
        <dbReference type="Pfam" id="PF02096"/>
    </source>
</evidence>
<comment type="similarity">
    <text evidence="2 13">Belongs to the OXA1/ALB3/YidC family. Type 1 subfamily.</text>
</comment>
<evidence type="ECO:0000256" key="5">
    <source>
        <dbReference type="ARBA" id="ARBA00022475"/>
    </source>
</evidence>
<evidence type="ECO:0000256" key="7">
    <source>
        <dbReference type="ARBA" id="ARBA00022927"/>
    </source>
</evidence>
<evidence type="ECO:0000256" key="1">
    <source>
        <dbReference type="ARBA" id="ARBA00004429"/>
    </source>
</evidence>
<feature type="region of interest" description="Disordered" evidence="14">
    <location>
        <begin position="40"/>
        <end position="89"/>
    </location>
</feature>
<evidence type="ECO:0000259" key="16">
    <source>
        <dbReference type="Pfam" id="PF14849"/>
    </source>
</evidence>
<evidence type="ECO:0000313" key="18">
    <source>
        <dbReference type="Proteomes" id="UP000604381"/>
    </source>
</evidence>
<feature type="compositionally biased region" description="Low complexity" evidence="14">
    <location>
        <begin position="41"/>
        <end position="67"/>
    </location>
</feature>
<evidence type="ECO:0000256" key="9">
    <source>
        <dbReference type="ARBA" id="ARBA00023136"/>
    </source>
</evidence>
<accession>A0A930UHU8</accession>
<evidence type="ECO:0000256" key="14">
    <source>
        <dbReference type="SAM" id="MobiDB-lite"/>
    </source>
</evidence>
<dbReference type="CDD" id="cd20070">
    <property type="entry name" value="5TM_YidC_Alb3"/>
    <property type="match status" value="1"/>
</dbReference>
<feature type="transmembrane region" description="Helical" evidence="13">
    <location>
        <begin position="521"/>
        <end position="540"/>
    </location>
</feature>
<comment type="subunit">
    <text evidence="13">Interacts with the Sec translocase complex via SecD. Specifically interacts with transmembrane segments of nascent integral membrane proteins during membrane integration.</text>
</comment>
<dbReference type="InterPro" id="IPR047196">
    <property type="entry name" value="YidC_ALB_C"/>
</dbReference>
<keyword evidence="5 13" id="KW-1003">Cell membrane</keyword>
<dbReference type="GO" id="GO:0032977">
    <property type="term" value="F:membrane insertase activity"/>
    <property type="evidence" value="ECO:0007669"/>
    <property type="project" value="InterPro"/>
</dbReference>
<gene>
    <name evidence="13 17" type="primary">yidC</name>
    <name evidence="17" type="ORF">ISN26_03720</name>
</gene>
<sequence>MNRDFMRLLVTGAFAFSCLLLYQRWVAHQQERIEDILVGDSPPSEAAARPPAAAAPAPAASDEAVPEVTQQLTTPASDPEDELPAATPAPAAAAPAAVVATIANETVSASFNAGGDLVRLEMPMHRVSLNGPPLPLFLDTPSHHLYPQTGLLGDGLPTHQDAGWRYSEDLSSPGQAASVWTGGGVRITRSYVLTPEPYQLSVVHVVENNSQNQIAGHVYYQFIRDGAEPLSYASTIPSFYGAAIYTEADKYQKFDFDEFSDSYPKRVEDGWIGFIQRYFMAVWLDSGEARENSMRNLPNGDVAIGIIRPLAPVPPGAAATVAQVMYAGALEQRILKNIDEELGRNLSLAVDYGWLTLLAAPLFSLLDLIHQGVGNWGLAIVLLTVLIKLVFFPLSAKSYRSMARLRKVTPQLQAIRERYKDKREEFQKATMELYRKEKINPFGGCLPILIQIPVFIALYWMLLEAVELRQAPLGLWIGDLSSPDPFYVLPLLLGVAMYGQFKLNPAPTDPTQAMIMKIMPVGFAAFSIIMPSGLVLYWIANTALSIAQQWQITRSIDGPRRK</sequence>
<dbReference type="GO" id="GO:0051205">
    <property type="term" value="P:protein insertion into membrane"/>
    <property type="evidence" value="ECO:0007669"/>
    <property type="project" value="TreeGrafter"/>
</dbReference>
<keyword evidence="10 13" id="KW-0143">Chaperone</keyword>
<keyword evidence="4 13" id="KW-0813">Transport</keyword>
<dbReference type="PANTHER" id="PTHR12428">
    <property type="entry name" value="OXA1"/>
    <property type="match status" value="1"/>
</dbReference>
<feature type="transmembrane region" description="Helical" evidence="13">
    <location>
        <begin position="376"/>
        <end position="396"/>
    </location>
</feature>
<evidence type="ECO:0000256" key="12">
    <source>
        <dbReference type="ARBA" id="ARBA00033342"/>
    </source>
</evidence>
<organism evidence="17 18">
    <name type="scientific">Candidatus Amphirhobacter heronislandensis</name>
    <dbReference type="NCBI Taxonomy" id="1732024"/>
    <lineage>
        <taxon>Bacteria</taxon>
        <taxon>Pseudomonadati</taxon>
        <taxon>Pseudomonadota</taxon>
        <taxon>Gammaproteobacteria</taxon>
        <taxon>Candidatus Tethybacterales</taxon>
        <taxon>Candidatus Tethybacteraceae</taxon>
        <taxon>Candidatus Amphirhobacter</taxon>
    </lineage>
</organism>
<evidence type="ECO:0000256" key="6">
    <source>
        <dbReference type="ARBA" id="ARBA00022692"/>
    </source>
</evidence>
<dbReference type="EMBL" id="JADHEI010000033">
    <property type="protein sequence ID" value="MBF2735182.1"/>
    <property type="molecule type" value="Genomic_DNA"/>
</dbReference>
<evidence type="ECO:0000256" key="2">
    <source>
        <dbReference type="ARBA" id="ARBA00010527"/>
    </source>
</evidence>
<keyword evidence="7 13" id="KW-0653">Protein transport</keyword>
<evidence type="ECO:0000313" key="17">
    <source>
        <dbReference type="EMBL" id="MBF2735182.1"/>
    </source>
</evidence>
<feature type="transmembrane region" description="Helical" evidence="13">
    <location>
        <begin position="441"/>
        <end position="462"/>
    </location>
</feature>
<evidence type="ECO:0000256" key="3">
    <source>
        <dbReference type="ARBA" id="ARBA00015325"/>
    </source>
</evidence>
<comment type="function">
    <text evidence="13">Required for the insertion and/or proper folding and/or complex formation of integral membrane proteins into the membrane. Involved in integration of membrane proteins that insert both dependently and independently of the Sec translocase complex, as well as at least some lipoproteins. Aids folding of multispanning membrane proteins.</text>
</comment>
<reference evidence="17" key="1">
    <citation type="submission" date="2020-10" db="EMBL/GenBank/DDBJ databases">
        <title>An improved Amphimedon queenslandica hologenome assembly reveals how three proteobacterial symbionts can extend the metabolic phenotypic of their marine sponge host.</title>
        <authorList>
            <person name="Degnan B."/>
            <person name="Degnan S."/>
            <person name="Xiang X."/>
        </authorList>
    </citation>
    <scope>NUCLEOTIDE SEQUENCE</scope>
    <source>
        <strain evidence="17">AqS2</strain>
    </source>
</reference>
<dbReference type="NCBIfam" id="TIGR03593">
    <property type="entry name" value="yidC_nterm"/>
    <property type="match status" value="1"/>
</dbReference>
<dbReference type="NCBIfam" id="TIGR03592">
    <property type="entry name" value="yidC_oxa1_cterm"/>
    <property type="match status" value="1"/>
</dbReference>
<dbReference type="Gene3D" id="2.70.98.90">
    <property type="match status" value="1"/>
</dbReference>
<keyword evidence="9 13" id="KW-0472">Membrane</keyword>